<feature type="domain" description="AMP-binding enzyme C-terminal" evidence="2">
    <location>
        <begin position="419"/>
        <end position="498"/>
    </location>
</feature>
<evidence type="ECO:0000259" key="2">
    <source>
        <dbReference type="Pfam" id="PF13193"/>
    </source>
</evidence>
<dbReference type="InterPro" id="IPR025110">
    <property type="entry name" value="AMP-bd_C"/>
</dbReference>
<dbReference type="SUPFAM" id="SSF56801">
    <property type="entry name" value="Acetyl-CoA synthetase-like"/>
    <property type="match status" value="1"/>
</dbReference>
<dbReference type="InterPro" id="IPR045851">
    <property type="entry name" value="AMP-bd_C_sf"/>
</dbReference>
<dbReference type="InterPro" id="IPR042099">
    <property type="entry name" value="ANL_N_sf"/>
</dbReference>
<organism evidence="3 4">
    <name type="scientific">BD1-7 clade bacterium</name>
    <dbReference type="NCBI Taxonomy" id="2029982"/>
    <lineage>
        <taxon>Bacteria</taxon>
        <taxon>Pseudomonadati</taxon>
        <taxon>Pseudomonadota</taxon>
        <taxon>Gammaproteobacteria</taxon>
        <taxon>Cellvibrionales</taxon>
        <taxon>Spongiibacteraceae</taxon>
        <taxon>BD1-7 clade</taxon>
    </lineage>
</organism>
<dbReference type="PANTHER" id="PTHR24096:SF323">
    <property type="entry name" value="BLR3536 PROTEIN"/>
    <property type="match status" value="1"/>
</dbReference>
<dbReference type="AlphaFoldDB" id="A0A5S9QSW6"/>
<gene>
    <name evidence="3" type="primary">lcfB</name>
    <name evidence="3" type="ORF">DPBNPPHM_02782</name>
</gene>
<dbReference type="InterPro" id="IPR020845">
    <property type="entry name" value="AMP-binding_CS"/>
</dbReference>
<dbReference type="GO" id="GO:0004467">
    <property type="term" value="F:long-chain fatty acid-CoA ligase activity"/>
    <property type="evidence" value="ECO:0007669"/>
    <property type="project" value="UniProtKB-EC"/>
</dbReference>
<dbReference type="PANTHER" id="PTHR24096">
    <property type="entry name" value="LONG-CHAIN-FATTY-ACID--COA LIGASE"/>
    <property type="match status" value="1"/>
</dbReference>
<evidence type="ECO:0000313" key="4">
    <source>
        <dbReference type="Proteomes" id="UP000434580"/>
    </source>
</evidence>
<dbReference type="EC" id="6.2.1.3" evidence="3"/>
<dbReference type="EMBL" id="CACSII010000022">
    <property type="protein sequence ID" value="CAA0121971.1"/>
    <property type="molecule type" value="Genomic_DNA"/>
</dbReference>
<name>A0A5S9QSW6_9GAMM</name>
<dbReference type="Pfam" id="PF00501">
    <property type="entry name" value="AMP-binding"/>
    <property type="match status" value="1"/>
</dbReference>
<proteinExistence type="predicted"/>
<protein>
    <submittedName>
        <fullName evidence="3">Long-chain-fatty-acid--CoA ligase</fullName>
        <ecNumber evidence="3">6.2.1.3</ecNumber>
    </submittedName>
</protein>
<reference evidence="3 4" key="1">
    <citation type="submission" date="2019-11" db="EMBL/GenBank/DDBJ databases">
        <authorList>
            <person name="Holert J."/>
        </authorList>
    </citation>
    <scope>NUCLEOTIDE SEQUENCE [LARGE SCALE GENOMIC DNA]</scope>
    <source>
        <strain evidence="3">BC5_2</strain>
    </source>
</reference>
<dbReference type="Proteomes" id="UP000434580">
    <property type="component" value="Unassembled WGS sequence"/>
</dbReference>
<sequence>MTEECPLDPQNCFIAELLFAGMHDDRIVAVDGNSQVSAREFCDGVNRWHQQFSEAGLNVGDTIALVLTNRIEFLEILIAGLMSGISVAPINWHLQGEEVRSLLSLCDASAVYTESRFLHSLEKAGDCCVTDVDSLAVSEHASTLAEVDSMSAAGRVILFTGGTSGLPKGVVRQSPDSLAALFGHYRDLGRAIGLTGEGPHLIAGPLYHAAPLFYALYDFVNGAPLIVMPQWRAEDALRLIAQWQIRATHFVPTQMVRLLRLDGAIKSRYQCDSLELVLHGAAATAPEIKRSMIDWMGPVFEEYWGGSESGVVTRISAIEWSQHPTSVGKPVRHYQVRIVDERTGEPLTAGELGVIQIRHASGEVPFVYLGGAESMSLSAESGWFDLGDLGSVDVNGYLAICDRQKNKIICAGVNIYPAEIERQLLALAEVQDVVAFGLPDPEWGEVPVAMVRLCIPTNEANLVAINAQIVKQFDNVNRFIRPRQVFYVTDMPRMPNGKIRSADLLAIVRQQEYFAKINII</sequence>
<evidence type="ECO:0000313" key="3">
    <source>
        <dbReference type="EMBL" id="CAA0121971.1"/>
    </source>
</evidence>
<dbReference type="InterPro" id="IPR000873">
    <property type="entry name" value="AMP-dep_synth/lig_dom"/>
</dbReference>
<dbReference type="Gene3D" id="3.40.50.12780">
    <property type="entry name" value="N-terminal domain of ligase-like"/>
    <property type="match status" value="1"/>
</dbReference>
<evidence type="ECO:0000259" key="1">
    <source>
        <dbReference type="Pfam" id="PF00501"/>
    </source>
</evidence>
<dbReference type="Pfam" id="PF13193">
    <property type="entry name" value="AMP-binding_C"/>
    <property type="match status" value="1"/>
</dbReference>
<feature type="domain" description="AMP-dependent synthetase/ligase" evidence="1">
    <location>
        <begin position="22"/>
        <end position="359"/>
    </location>
</feature>
<accession>A0A5S9QSW6</accession>
<keyword evidence="3" id="KW-0436">Ligase</keyword>
<dbReference type="Gene3D" id="3.30.300.30">
    <property type="match status" value="1"/>
</dbReference>
<dbReference type="PROSITE" id="PS00455">
    <property type="entry name" value="AMP_BINDING"/>
    <property type="match status" value="1"/>
</dbReference>